<name>A0ABN8QN22_9CNID</name>
<gene>
    <name evidence="3" type="ORF">PEVE_00005166</name>
</gene>
<dbReference type="PANTHER" id="PTHR19324:SF33">
    <property type="entry name" value="MUCIN-5AC"/>
    <property type="match status" value="1"/>
</dbReference>
<evidence type="ECO:0000259" key="1">
    <source>
        <dbReference type="PROSITE" id="PS50041"/>
    </source>
</evidence>
<dbReference type="Pfam" id="PF01823">
    <property type="entry name" value="MACPF"/>
    <property type="match status" value="1"/>
</dbReference>
<dbReference type="PROSITE" id="PS50041">
    <property type="entry name" value="C_TYPE_LECTIN_2"/>
    <property type="match status" value="1"/>
</dbReference>
<dbReference type="Pfam" id="PF16977">
    <property type="entry name" value="ApeC"/>
    <property type="match status" value="1"/>
</dbReference>
<dbReference type="InterPro" id="IPR016186">
    <property type="entry name" value="C-type_lectin-like/link_sf"/>
</dbReference>
<feature type="domain" description="MACPF" evidence="2">
    <location>
        <begin position="33"/>
        <end position="357"/>
    </location>
</feature>
<reference evidence="3 4" key="1">
    <citation type="submission" date="2022-05" db="EMBL/GenBank/DDBJ databases">
        <authorList>
            <consortium name="Genoscope - CEA"/>
            <person name="William W."/>
        </authorList>
    </citation>
    <scope>NUCLEOTIDE SEQUENCE [LARGE SCALE GENOMIC DNA]</scope>
</reference>
<dbReference type="InterPro" id="IPR020864">
    <property type="entry name" value="MACPF"/>
</dbReference>
<keyword evidence="4" id="KW-1185">Reference proteome</keyword>
<dbReference type="SUPFAM" id="SSF56436">
    <property type="entry name" value="C-type lectin-like"/>
    <property type="match status" value="1"/>
</dbReference>
<evidence type="ECO:0000313" key="4">
    <source>
        <dbReference type="Proteomes" id="UP001159427"/>
    </source>
</evidence>
<dbReference type="Gene3D" id="3.10.100.10">
    <property type="entry name" value="Mannose-Binding Protein A, subunit A"/>
    <property type="match status" value="1"/>
</dbReference>
<feature type="domain" description="C-type lectin" evidence="1">
    <location>
        <begin position="659"/>
        <end position="753"/>
    </location>
</feature>
<dbReference type="EMBL" id="CALNXI010001327">
    <property type="protein sequence ID" value="CAH3165024.1"/>
    <property type="molecule type" value="Genomic_DNA"/>
</dbReference>
<dbReference type="InterPro" id="IPR016187">
    <property type="entry name" value="CTDL_fold"/>
</dbReference>
<evidence type="ECO:0000259" key="2">
    <source>
        <dbReference type="PROSITE" id="PS51412"/>
    </source>
</evidence>
<organism evidence="3 4">
    <name type="scientific">Porites evermanni</name>
    <dbReference type="NCBI Taxonomy" id="104178"/>
    <lineage>
        <taxon>Eukaryota</taxon>
        <taxon>Metazoa</taxon>
        <taxon>Cnidaria</taxon>
        <taxon>Anthozoa</taxon>
        <taxon>Hexacorallia</taxon>
        <taxon>Scleractinia</taxon>
        <taxon>Fungiina</taxon>
        <taxon>Poritidae</taxon>
        <taxon>Porites</taxon>
    </lineage>
</organism>
<dbReference type="SMART" id="SM00034">
    <property type="entry name" value="CLECT"/>
    <property type="match status" value="1"/>
</dbReference>
<accession>A0ABN8QN22</accession>
<dbReference type="PANTHER" id="PTHR19324">
    <property type="entry name" value="PERFORIN-LIKE PROTEIN 1"/>
    <property type="match status" value="1"/>
</dbReference>
<sequence length="759" mass="85495">MLITRWFSNALPYEENLEASGQKEQHDPFPDPAGGFCQRNKNPAGLGFIGVKYDLLRGNPEGKHSLGGVDPGFDKTKRILKLTTDAGENVPIQVCYAERQSCSMSKSTKIFGGTKRYQDKLNVDVSAEEYEEMKKSTQKGETVYRDCTEICNKGEARYQLKSVENEGWTLTDEFAASVCGLTVKFKKREEKKKYIDFLKYWGTHVVVKVVLGTKKITRFRSSLKEFMSYASENVGSSVSVSGGYGGATGSVSVDVSTFEESEETKKDFGEQQLVYTVGGDSLPEPIQVTLLGIEETLEPKFWSNLGDLQKKKSCKRMSSKKLKKFLRNMKQAIKAYPKEMKVKRAMDNPMELQLSWPSGYFSLFTASKDGTDVCPQGTGFKWRPGSVTDPNHVLIASTNLEFIGVGAYVGVKYGFCTKTKEPGSSYFSQVWPSGKYCILRKSSNPGNPSCPKNFEAASVTWKDDWGNFFPTPDGHLKYPVKEGTYPDGSFDSDRHLKIEFCCRQDGFVDNGIHLPLASTAELNTVQLFLHRRHKRRSHALDTYDLVEKTDRLFYRKISRQSNHPLYNLLPRENPFILVRVQGFSCQRVCGAQVTDVAVRTAADSPTFEAPNSEINGNVKPFGMVSRQEVELRFCHYKKLEDAKFVRLDLIETPMKARTAERECQSRGGHLASIHSQDENRTIKEMVGSGSLARIGLKRRTVQNRPWVWTDDTELDFGEWKPDVTDDENYVSISGDDGLWKAKTNDAKLPFVCKVIDNCP</sequence>
<evidence type="ECO:0000313" key="3">
    <source>
        <dbReference type="EMBL" id="CAH3165024.1"/>
    </source>
</evidence>
<comment type="caution">
    <text evidence="3">The sequence shown here is derived from an EMBL/GenBank/DDBJ whole genome shotgun (WGS) entry which is preliminary data.</text>
</comment>
<proteinExistence type="predicted"/>
<protein>
    <recommendedName>
        <fullName evidence="5">MACPF domain-containing protein</fullName>
    </recommendedName>
</protein>
<dbReference type="Pfam" id="PF00059">
    <property type="entry name" value="Lectin_C"/>
    <property type="match status" value="1"/>
</dbReference>
<evidence type="ECO:0008006" key="5">
    <source>
        <dbReference type="Google" id="ProtNLM"/>
    </source>
</evidence>
<dbReference type="Proteomes" id="UP001159427">
    <property type="component" value="Unassembled WGS sequence"/>
</dbReference>
<dbReference type="InterPro" id="IPR031569">
    <property type="entry name" value="ApeC"/>
</dbReference>
<dbReference type="PROSITE" id="PS51412">
    <property type="entry name" value="MACPF_2"/>
    <property type="match status" value="1"/>
</dbReference>
<dbReference type="InterPro" id="IPR001304">
    <property type="entry name" value="C-type_lectin-like"/>
</dbReference>
<dbReference type="CDD" id="cd00037">
    <property type="entry name" value="CLECT"/>
    <property type="match status" value="1"/>
</dbReference>